<dbReference type="EMBL" id="MFCV01000019">
    <property type="protein sequence ID" value="OGE32919.1"/>
    <property type="molecule type" value="Genomic_DNA"/>
</dbReference>
<accession>A0A1F5JWA3</accession>
<dbReference type="Proteomes" id="UP000176902">
    <property type="component" value="Unassembled WGS sequence"/>
</dbReference>
<gene>
    <name evidence="1" type="ORF">A3C59_01805</name>
</gene>
<name>A0A1F5JWA3_9BACT</name>
<dbReference type="STRING" id="1797768.A3C59_01805"/>
<organism evidence="1 2">
    <name type="scientific">Candidatus Daviesbacteria bacterium RIFCSPHIGHO2_02_FULL_36_13</name>
    <dbReference type="NCBI Taxonomy" id="1797768"/>
    <lineage>
        <taxon>Bacteria</taxon>
        <taxon>Candidatus Daviesiibacteriota</taxon>
    </lineage>
</organism>
<dbReference type="AlphaFoldDB" id="A0A1F5JWA3"/>
<reference evidence="1 2" key="1">
    <citation type="journal article" date="2016" name="Nat. Commun.">
        <title>Thousands of microbial genomes shed light on interconnected biogeochemical processes in an aquifer system.</title>
        <authorList>
            <person name="Anantharaman K."/>
            <person name="Brown C.T."/>
            <person name="Hug L.A."/>
            <person name="Sharon I."/>
            <person name="Castelle C.J."/>
            <person name="Probst A.J."/>
            <person name="Thomas B.C."/>
            <person name="Singh A."/>
            <person name="Wilkins M.J."/>
            <person name="Karaoz U."/>
            <person name="Brodie E.L."/>
            <person name="Williams K.H."/>
            <person name="Hubbard S.S."/>
            <person name="Banfield J.F."/>
        </authorList>
    </citation>
    <scope>NUCLEOTIDE SEQUENCE [LARGE SCALE GENOMIC DNA]</scope>
</reference>
<proteinExistence type="predicted"/>
<protein>
    <submittedName>
        <fullName evidence="1">Uncharacterized protein</fullName>
    </submittedName>
</protein>
<evidence type="ECO:0000313" key="1">
    <source>
        <dbReference type="EMBL" id="OGE32919.1"/>
    </source>
</evidence>
<evidence type="ECO:0000313" key="2">
    <source>
        <dbReference type="Proteomes" id="UP000176902"/>
    </source>
</evidence>
<comment type="caution">
    <text evidence="1">The sequence shown here is derived from an EMBL/GenBank/DDBJ whole genome shotgun (WGS) entry which is preliminary data.</text>
</comment>
<sequence length="175" mass="19528">MGAQETGKSFPTILPLKATQEVSDVIKSGAFLDDVLKQSQQKDWLTPRERELVHPLRQKLSDVISEASQGKVTIPLTDEEVALINRHLVNLIDASKEIGREGRNGFRQAILALDLPIQGRETAPEVLFWQEQEEKHINGNLESFQKNMALFQTLNRAFIQAGGPIPTSFAPFLQG</sequence>